<name>A0A9D4TXM0_CHLVU</name>
<sequence>MSCLNKVFLVTGSTDGIGLHTAQRLAREGATVLVHGRSEARVQQAVQQVQEAGAAAGGTARGFTEDLASLEGVRRLADRVVKDSPRIDVLINNAGVYEKGLRKSQDGFELTWAVNVAAPFLLTACLLPAVTDRVVNVASISAASSIDFGNLQQERGYSAHDAYSLSKLANILFTFELADRLARAGSAVTCNCLDPGTVNTKMLAAGWGNIGIRLQDANNEFQVATDPAALSAAYFVGGRKTRAPSCCNDAAVRRRLWRVLEEQTGAAWSV</sequence>
<dbReference type="PANTHER" id="PTHR43157:SF31">
    <property type="entry name" value="PHOSPHATIDYLINOSITOL-GLYCAN BIOSYNTHESIS CLASS F PROTEIN"/>
    <property type="match status" value="1"/>
</dbReference>
<comment type="caution">
    <text evidence="4">The sequence shown here is derived from an EMBL/GenBank/DDBJ whole genome shotgun (WGS) entry which is preliminary data.</text>
</comment>
<dbReference type="InterPro" id="IPR036291">
    <property type="entry name" value="NAD(P)-bd_dom_sf"/>
</dbReference>
<dbReference type="Pfam" id="PF00106">
    <property type="entry name" value="adh_short"/>
    <property type="match status" value="1"/>
</dbReference>
<evidence type="ECO:0000256" key="2">
    <source>
        <dbReference type="RuleBase" id="RU000363"/>
    </source>
</evidence>
<dbReference type="InterPro" id="IPR057326">
    <property type="entry name" value="KR_dom"/>
</dbReference>
<dbReference type="EMBL" id="SIDB01000001">
    <property type="protein sequence ID" value="KAI3437668.1"/>
    <property type="molecule type" value="Genomic_DNA"/>
</dbReference>
<evidence type="ECO:0000256" key="1">
    <source>
        <dbReference type="ARBA" id="ARBA00023002"/>
    </source>
</evidence>
<protein>
    <recommendedName>
        <fullName evidence="3">Ketoreductase domain-containing protein</fullName>
    </recommendedName>
</protein>
<reference evidence="4" key="2">
    <citation type="submission" date="2020-11" db="EMBL/GenBank/DDBJ databases">
        <authorList>
            <person name="Cecchin M."/>
            <person name="Marcolungo L."/>
            <person name="Rossato M."/>
            <person name="Girolomoni L."/>
            <person name="Cosentino E."/>
            <person name="Cuine S."/>
            <person name="Li-Beisson Y."/>
            <person name="Delledonne M."/>
            <person name="Ballottari M."/>
        </authorList>
    </citation>
    <scope>NUCLEOTIDE SEQUENCE</scope>
    <source>
        <strain evidence="4">211/11P</strain>
        <tissue evidence="4">Whole cell</tissue>
    </source>
</reference>
<dbReference type="PRINTS" id="PR00081">
    <property type="entry name" value="GDHRDH"/>
</dbReference>
<gene>
    <name evidence="4" type="ORF">D9Q98_000118</name>
</gene>
<comment type="similarity">
    <text evidence="2">Belongs to the short-chain dehydrogenases/reductases (SDR) family.</text>
</comment>
<dbReference type="OrthoDB" id="191139at2759"/>
<evidence type="ECO:0000313" key="5">
    <source>
        <dbReference type="Proteomes" id="UP001055712"/>
    </source>
</evidence>
<proteinExistence type="inferred from homology"/>
<accession>A0A9D4TXM0</accession>
<dbReference type="AlphaFoldDB" id="A0A9D4TXM0"/>
<dbReference type="PRINTS" id="PR00080">
    <property type="entry name" value="SDRFAMILY"/>
</dbReference>
<dbReference type="SUPFAM" id="SSF51735">
    <property type="entry name" value="NAD(P)-binding Rossmann-fold domains"/>
    <property type="match status" value="1"/>
</dbReference>
<keyword evidence="5" id="KW-1185">Reference proteome</keyword>
<keyword evidence="1" id="KW-0560">Oxidoreductase</keyword>
<organism evidence="4 5">
    <name type="scientific">Chlorella vulgaris</name>
    <name type="common">Green alga</name>
    <dbReference type="NCBI Taxonomy" id="3077"/>
    <lineage>
        <taxon>Eukaryota</taxon>
        <taxon>Viridiplantae</taxon>
        <taxon>Chlorophyta</taxon>
        <taxon>core chlorophytes</taxon>
        <taxon>Trebouxiophyceae</taxon>
        <taxon>Chlorellales</taxon>
        <taxon>Chlorellaceae</taxon>
        <taxon>Chlorella clade</taxon>
        <taxon>Chlorella</taxon>
    </lineage>
</organism>
<dbReference type="Proteomes" id="UP001055712">
    <property type="component" value="Unassembled WGS sequence"/>
</dbReference>
<evidence type="ECO:0000313" key="4">
    <source>
        <dbReference type="EMBL" id="KAI3437668.1"/>
    </source>
</evidence>
<evidence type="ECO:0000259" key="3">
    <source>
        <dbReference type="SMART" id="SM00822"/>
    </source>
</evidence>
<feature type="domain" description="Ketoreductase" evidence="3">
    <location>
        <begin position="6"/>
        <end position="174"/>
    </location>
</feature>
<dbReference type="InterPro" id="IPR002347">
    <property type="entry name" value="SDR_fam"/>
</dbReference>
<dbReference type="PANTHER" id="PTHR43157">
    <property type="entry name" value="PHOSPHATIDYLINOSITOL-GLYCAN BIOSYNTHESIS CLASS F PROTEIN-RELATED"/>
    <property type="match status" value="1"/>
</dbReference>
<dbReference type="SMART" id="SM00822">
    <property type="entry name" value="PKS_KR"/>
    <property type="match status" value="1"/>
</dbReference>
<reference evidence="4" key="1">
    <citation type="journal article" date="2019" name="Plant J.">
        <title>Chlorella vulgaris genome assembly and annotation reveals the molecular basis for metabolic acclimation to high light conditions.</title>
        <authorList>
            <person name="Cecchin M."/>
            <person name="Marcolungo L."/>
            <person name="Rossato M."/>
            <person name="Girolomoni L."/>
            <person name="Cosentino E."/>
            <person name="Cuine S."/>
            <person name="Li-Beisson Y."/>
            <person name="Delledonne M."/>
            <person name="Ballottari M."/>
        </authorList>
    </citation>
    <scope>NUCLEOTIDE SEQUENCE</scope>
    <source>
        <strain evidence="4">211/11P</strain>
    </source>
</reference>
<dbReference type="Gene3D" id="3.40.50.720">
    <property type="entry name" value="NAD(P)-binding Rossmann-like Domain"/>
    <property type="match status" value="1"/>
</dbReference>
<dbReference type="GO" id="GO:0016491">
    <property type="term" value="F:oxidoreductase activity"/>
    <property type="evidence" value="ECO:0007669"/>
    <property type="project" value="UniProtKB-KW"/>
</dbReference>